<gene>
    <name evidence="2" type="ORF">ATC03_14680</name>
</gene>
<organism evidence="2 3">
    <name type="scientific">Agromyces aureus</name>
    <dbReference type="NCBI Taxonomy" id="453304"/>
    <lineage>
        <taxon>Bacteria</taxon>
        <taxon>Bacillati</taxon>
        <taxon>Actinomycetota</taxon>
        <taxon>Actinomycetes</taxon>
        <taxon>Micrococcales</taxon>
        <taxon>Microbacteriaceae</taxon>
        <taxon>Agromyces</taxon>
    </lineage>
</organism>
<protein>
    <recommendedName>
        <fullName evidence="4">DUF5134 domain-containing protein</fullName>
    </recommendedName>
</protein>
<keyword evidence="1" id="KW-1133">Transmembrane helix</keyword>
<evidence type="ECO:0000256" key="1">
    <source>
        <dbReference type="SAM" id="Phobius"/>
    </source>
</evidence>
<proteinExistence type="predicted"/>
<sequence length="181" mass="17809">MVEIAHGVMLFGALAGTAAALAPGRVRALDAVASIVMVAAMVDTAFTRLLPGIAWSALLIAAGLAIGIRARRGIRRPDPSACLGRPLADLHHALALIATGWLLAGVGTAAATAATSAAHLGGPVLPLQWPALIAVIVLGACVAARAVRSGRAALRHGAMAAGMTVMLAAMAAPAAVAALGS</sequence>
<evidence type="ECO:0000313" key="2">
    <source>
        <dbReference type="EMBL" id="ANJ27769.1"/>
    </source>
</evidence>
<keyword evidence="1" id="KW-0472">Membrane</keyword>
<feature type="transmembrane region" description="Helical" evidence="1">
    <location>
        <begin position="90"/>
        <end position="115"/>
    </location>
</feature>
<feature type="transmembrane region" description="Helical" evidence="1">
    <location>
        <begin position="52"/>
        <end position="70"/>
    </location>
</feature>
<keyword evidence="1" id="KW-0812">Transmembrane</keyword>
<dbReference type="Proteomes" id="UP000078437">
    <property type="component" value="Chromosome"/>
</dbReference>
<keyword evidence="3" id="KW-1185">Reference proteome</keyword>
<dbReference type="EMBL" id="CP013979">
    <property type="protein sequence ID" value="ANJ27769.1"/>
    <property type="molecule type" value="Genomic_DNA"/>
</dbReference>
<dbReference type="AlphaFoldDB" id="A0A191WHW9"/>
<evidence type="ECO:0008006" key="4">
    <source>
        <dbReference type="Google" id="ProtNLM"/>
    </source>
</evidence>
<feature type="transmembrane region" description="Helical" evidence="1">
    <location>
        <begin position="127"/>
        <end position="147"/>
    </location>
</feature>
<accession>A0A191WHW9</accession>
<dbReference type="RefSeq" id="WP_067878644.1">
    <property type="nucleotide sequence ID" value="NZ_CP013979.1"/>
</dbReference>
<feature type="transmembrane region" description="Helical" evidence="1">
    <location>
        <begin position="159"/>
        <end position="179"/>
    </location>
</feature>
<reference evidence="3" key="2">
    <citation type="submission" date="2016-01" db="EMBL/GenBank/DDBJ databases">
        <title>Complete genome sequence of Agromyces aureus AR33T and comparison with related organisms.</title>
        <authorList>
            <person name="Corretto E."/>
            <person name="Antonielli L."/>
            <person name="Sessitsch A."/>
            <person name="Brader G."/>
        </authorList>
    </citation>
    <scope>NUCLEOTIDE SEQUENCE [LARGE SCALE GENOMIC DNA]</scope>
    <source>
        <strain evidence="3">AR33</strain>
    </source>
</reference>
<dbReference type="KEGG" id="agy:ATC03_14680"/>
<reference evidence="2 3" key="1">
    <citation type="journal article" date="2016" name="Int. J. Syst. Evol. Microbiol.">
        <title>Agromyces aureus sp. nov., isolated from the rhizosphere of Salix caprea L. grown in a heavy-metal-contaminated soil.</title>
        <authorList>
            <person name="Corretto E."/>
            <person name="Antonielli L."/>
            <person name="Sessitsch A."/>
            <person name="Compant S."/>
            <person name="Gorfer M."/>
            <person name="Kuffner M."/>
            <person name="Brader G."/>
        </authorList>
    </citation>
    <scope>NUCLEOTIDE SEQUENCE [LARGE SCALE GENOMIC DNA]</scope>
    <source>
        <strain evidence="2 3">AR33</strain>
    </source>
</reference>
<name>A0A191WHW9_9MICO</name>
<evidence type="ECO:0000313" key="3">
    <source>
        <dbReference type="Proteomes" id="UP000078437"/>
    </source>
</evidence>